<dbReference type="Gene3D" id="2.60.120.290">
    <property type="entry name" value="Spermadhesin, CUB domain"/>
    <property type="match status" value="1"/>
</dbReference>
<dbReference type="SMART" id="SM00042">
    <property type="entry name" value="CUB"/>
    <property type="match status" value="1"/>
</dbReference>
<evidence type="ECO:0000256" key="2">
    <source>
        <dbReference type="ARBA" id="ARBA00023157"/>
    </source>
</evidence>
<keyword evidence="6" id="KW-1185">Reference proteome</keyword>
<proteinExistence type="predicted"/>
<dbReference type="CDD" id="cd00041">
    <property type="entry name" value="CUB"/>
    <property type="match status" value="1"/>
</dbReference>
<accession>A0A016WHE0</accession>
<feature type="domain" description="CUB" evidence="4">
    <location>
        <begin position="1"/>
        <end position="109"/>
    </location>
</feature>
<dbReference type="InterPro" id="IPR036383">
    <property type="entry name" value="TSP1_rpt_sf"/>
</dbReference>
<sequence>ASNKAEYITSPNYPLGFKTGVECFWLLRAPKQGRVFLEFTELFEFLCEDTCDKSYVEVKYHNDKRLTGARHCCSALPAQRFISFDNELVVIMRGLVGGYRGFRARFWSDAIEPVVETTEYNTPTPEILTSQGPFTLPPPTTSAAVKSTKDVFPLPSGFVAEKTPLTSGWLEKSTTSARRGWTTAEIRDRQRTTPIPWISTENSLLLTLVATTTRQPKLLDKVMMKTKGDKNIGQHFSVYSIARTFLVLATAGKGFQHLSGGLKALGGDTPELYFRRIKSFVLPSCCALIRLTTTDLFEVAVQLHCHTRCFLQRPVHHNFQEKEEEEVIRVLLQCVYHDHSAPECGCGSWSEWVGECSQPCGGCGHRVRTRQCRRSNCRNEEKRPCNFAACPSGTNFLINNGEFHILWRGCCVGLFRSDNECTALETDQNPFFKIISALFSNQDSAHNRTDIPMKIPRGEH</sequence>
<dbReference type="SMART" id="SM00209">
    <property type="entry name" value="TSP1"/>
    <property type="match status" value="1"/>
</dbReference>
<protein>
    <recommendedName>
        <fullName evidence="4">CUB domain-containing protein</fullName>
    </recommendedName>
</protein>
<dbReference type="PROSITE" id="PS50092">
    <property type="entry name" value="TSP1"/>
    <property type="match status" value="1"/>
</dbReference>
<organism evidence="5 6">
    <name type="scientific">Ancylostoma ceylanicum</name>
    <dbReference type="NCBI Taxonomy" id="53326"/>
    <lineage>
        <taxon>Eukaryota</taxon>
        <taxon>Metazoa</taxon>
        <taxon>Ecdysozoa</taxon>
        <taxon>Nematoda</taxon>
        <taxon>Chromadorea</taxon>
        <taxon>Rhabditida</taxon>
        <taxon>Rhabditina</taxon>
        <taxon>Rhabditomorpha</taxon>
        <taxon>Strongyloidea</taxon>
        <taxon>Ancylostomatidae</taxon>
        <taxon>Ancylostomatinae</taxon>
        <taxon>Ancylostoma</taxon>
    </lineage>
</organism>
<dbReference type="OrthoDB" id="9971251at2759"/>
<gene>
    <name evidence="5" type="primary">Acey_s0700.g1636</name>
    <name evidence="5" type="ORF">Y032_0700g1636</name>
</gene>
<name>A0A016WHE0_9BILA</name>
<keyword evidence="2" id="KW-1015">Disulfide bond</keyword>
<evidence type="ECO:0000259" key="4">
    <source>
        <dbReference type="PROSITE" id="PS01180"/>
    </source>
</evidence>
<evidence type="ECO:0000313" key="6">
    <source>
        <dbReference type="Proteomes" id="UP000024635"/>
    </source>
</evidence>
<comment type="caution">
    <text evidence="5">The sequence shown here is derived from an EMBL/GenBank/DDBJ whole genome shotgun (WGS) entry which is preliminary data.</text>
</comment>
<feature type="non-terminal residue" evidence="5">
    <location>
        <position position="1"/>
    </location>
</feature>
<dbReference type="PROSITE" id="PS01180">
    <property type="entry name" value="CUB"/>
    <property type="match status" value="1"/>
</dbReference>
<dbReference type="InterPro" id="IPR000884">
    <property type="entry name" value="TSP1_rpt"/>
</dbReference>
<comment type="caution">
    <text evidence="3">Lacks conserved residue(s) required for the propagation of feature annotation.</text>
</comment>
<dbReference type="InterPro" id="IPR035914">
    <property type="entry name" value="Sperma_CUB_dom_sf"/>
</dbReference>
<dbReference type="PANTHER" id="PTHR24251:SF30">
    <property type="entry name" value="MEMBRANE FRIZZLED-RELATED PROTEIN"/>
    <property type="match status" value="1"/>
</dbReference>
<dbReference type="EMBL" id="JARK01000300">
    <property type="protein sequence ID" value="EYC38707.1"/>
    <property type="molecule type" value="Genomic_DNA"/>
</dbReference>
<dbReference type="Pfam" id="PF00431">
    <property type="entry name" value="CUB"/>
    <property type="match status" value="1"/>
</dbReference>
<dbReference type="SUPFAM" id="SSF49854">
    <property type="entry name" value="Spermadhesin, CUB domain"/>
    <property type="match status" value="1"/>
</dbReference>
<dbReference type="InterPro" id="IPR000859">
    <property type="entry name" value="CUB_dom"/>
</dbReference>
<dbReference type="PANTHER" id="PTHR24251">
    <property type="entry name" value="OVOCHYMASE-RELATED"/>
    <property type="match status" value="1"/>
</dbReference>
<dbReference type="AlphaFoldDB" id="A0A016WHE0"/>
<evidence type="ECO:0000256" key="3">
    <source>
        <dbReference type="PROSITE-ProRule" id="PRU00059"/>
    </source>
</evidence>
<dbReference type="Proteomes" id="UP000024635">
    <property type="component" value="Unassembled WGS sequence"/>
</dbReference>
<dbReference type="Gene3D" id="2.20.100.10">
    <property type="entry name" value="Thrombospondin type-1 (TSP1) repeat"/>
    <property type="match status" value="1"/>
</dbReference>
<evidence type="ECO:0000256" key="1">
    <source>
        <dbReference type="ARBA" id="ARBA00022737"/>
    </source>
</evidence>
<reference evidence="6" key="1">
    <citation type="journal article" date="2015" name="Nat. Genet.">
        <title>The genome and transcriptome of the zoonotic hookworm Ancylostoma ceylanicum identify infection-specific gene families.</title>
        <authorList>
            <person name="Schwarz E.M."/>
            <person name="Hu Y."/>
            <person name="Antoshechkin I."/>
            <person name="Miller M.M."/>
            <person name="Sternberg P.W."/>
            <person name="Aroian R.V."/>
        </authorList>
    </citation>
    <scope>NUCLEOTIDE SEQUENCE</scope>
    <source>
        <strain evidence="6">HY135</strain>
    </source>
</reference>
<evidence type="ECO:0000313" key="5">
    <source>
        <dbReference type="EMBL" id="EYC38707.1"/>
    </source>
</evidence>
<keyword evidence="1" id="KW-0677">Repeat</keyword>